<protein>
    <recommendedName>
        <fullName evidence="10">RecBCD enzyme subunit RecC</fullName>
    </recommendedName>
    <alternativeName>
        <fullName evidence="10">Exonuclease V subunit RecC</fullName>
        <shortName evidence="10">ExoV subunit RecC</shortName>
    </alternativeName>
    <alternativeName>
        <fullName evidence="10">Helicase/nuclease RecBCD subunit RecC</fullName>
    </alternativeName>
</protein>
<dbReference type="Gene3D" id="1.10.10.990">
    <property type="match status" value="1"/>
</dbReference>
<evidence type="ECO:0000313" key="12">
    <source>
        <dbReference type="EMBL" id="EHM40491.1"/>
    </source>
</evidence>
<keyword evidence="4 10" id="KW-0378">Hydrolase</keyword>
<organism evidence="12 13">
    <name type="scientific">Hafnia alvei ATCC 51873</name>
    <dbReference type="NCBI Taxonomy" id="1002364"/>
    <lineage>
        <taxon>Bacteria</taxon>
        <taxon>Pseudomonadati</taxon>
        <taxon>Pseudomonadota</taxon>
        <taxon>Gammaproteobacteria</taxon>
        <taxon>Enterobacterales</taxon>
        <taxon>Hafniaceae</taxon>
        <taxon>Hafnia</taxon>
    </lineage>
</organism>
<dbReference type="Gene3D" id="3.40.50.10930">
    <property type="match status" value="1"/>
</dbReference>
<keyword evidence="2 10" id="KW-0547">Nucleotide-binding</keyword>
<dbReference type="Gene3D" id="1.10.10.160">
    <property type="match status" value="1"/>
</dbReference>
<feature type="domain" description="RecC C-terminal" evidence="11">
    <location>
        <begin position="842"/>
        <end position="1060"/>
    </location>
</feature>
<gene>
    <name evidence="10" type="primary">recC</name>
    <name evidence="12" type="ORF">HMPREF0454_03329</name>
</gene>
<proteinExistence type="inferred from homology"/>
<reference evidence="12 13" key="1">
    <citation type="submission" date="2011-08" db="EMBL/GenBank/DDBJ databases">
        <authorList>
            <person name="Weinstock G."/>
            <person name="Sodergren E."/>
            <person name="Clifton S."/>
            <person name="Fulton L."/>
            <person name="Fulton B."/>
            <person name="Courtney L."/>
            <person name="Fronick C."/>
            <person name="Harrison M."/>
            <person name="Strong C."/>
            <person name="Farmer C."/>
            <person name="Delahaunty K."/>
            <person name="Markovic C."/>
            <person name="Hall O."/>
            <person name="Minx P."/>
            <person name="Tomlinson C."/>
            <person name="Mitreva M."/>
            <person name="Hou S."/>
            <person name="Chen J."/>
            <person name="Wollam A."/>
            <person name="Pepin K.H."/>
            <person name="Johnson M."/>
            <person name="Bhonagiri V."/>
            <person name="Zhang X."/>
            <person name="Suruliraj S."/>
            <person name="Warren W."/>
            <person name="Chinwalla A."/>
            <person name="Mardis E.R."/>
            <person name="Wilson R.K."/>
        </authorList>
    </citation>
    <scope>NUCLEOTIDE SEQUENCE [LARGE SCALE GENOMIC DNA]</scope>
    <source>
        <strain evidence="12 13">ATCC 51873</strain>
    </source>
</reference>
<name>G9Y9R0_HAFAL</name>
<dbReference type="Proteomes" id="UP000005959">
    <property type="component" value="Unassembled WGS sequence"/>
</dbReference>
<keyword evidence="3 10" id="KW-0227">DNA damage</keyword>
<evidence type="ECO:0000256" key="1">
    <source>
        <dbReference type="ARBA" id="ARBA00022722"/>
    </source>
</evidence>
<dbReference type="FunFam" id="3.40.50.300:FF:001153">
    <property type="entry name" value="RecBCD enzyme subunit RecC"/>
    <property type="match status" value="1"/>
</dbReference>
<dbReference type="InterPro" id="IPR027417">
    <property type="entry name" value="P-loop_NTPase"/>
</dbReference>
<dbReference type="CDD" id="cd22353">
    <property type="entry name" value="RecC_C-like"/>
    <property type="match status" value="1"/>
</dbReference>
<dbReference type="AlphaFoldDB" id="G9Y9R0"/>
<evidence type="ECO:0000256" key="2">
    <source>
        <dbReference type="ARBA" id="ARBA00022741"/>
    </source>
</evidence>
<dbReference type="GO" id="GO:0005524">
    <property type="term" value="F:ATP binding"/>
    <property type="evidence" value="ECO:0007669"/>
    <property type="project" value="UniProtKB-UniRule"/>
</dbReference>
<keyword evidence="1 10" id="KW-0540">Nuclease</keyword>
<evidence type="ECO:0000256" key="5">
    <source>
        <dbReference type="ARBA" id="ARBA00022806"/>
    </source>
</evidence>
<comment type="function">
    <text evidence="10">A helicase/nuclease that prepares dsDNA breaks (DSB) for recombinational DNA repair. Binds to DSBs and unwinds DNA via a highly rapid and processive ATP-dependent bidirectional helicase activity. Unwinds dsDNA until it encounters a Chi (crossover hotspot instigator) sequence from the 3' direction. Cuts ssDNA a few nucleotides 3' to the Chi site. The properties and activities of the enzyme are changed at Chi. The Chi-altered holoenzyme produces a long 3'-ssDNA overhang and facilitates RecA-binding to the ssDNA for homologous DNA recombination and repair. Holoenzyme degrades any linearized DNA that is unable to undergo homologous recombination. In the holoenzyme this subunit recognizes the wild-type Chi sequence, and when added to isolated RecB increases its ATP-dependent helicase processivity.</text>
</comment>
<evidence type="ECO:0000256" key="7">
    <source>
        <dbReference type="ARBA" id="ARBA00022840"/>
    </source>
</evidence>
<comment type="subunit">
    <text evidence="10">Heterotrimer of RecB, RecC and RecD. All subunits contribute to DNA-binding.</text>
</comment>
<keyword evidence="7 10" id="KW-0067">ATP-binding</keyword>
<dbReference type="SUPFAM" id="SSF52540">
    <property type="entry name" value="P-loop containing nucleoside triphosphate hydrolases"/>
    <property type="match status" value="2"/>
</dbReference>
<dbReference type="NCBIfam" id="TIGR01450">
    <property type="entry name" value="recC"/>
    <property type="match status" value="1"/>
</dbReference>
<dbReference type="InterPro" id="IPR011335">
    <property type="entry name" value="Restrct_endonuc-II-like"/>
</dbReference>
<dbReference type="InterPro" id="IPR006697">
    <property type="entry name" value="RecC"/>
</dbReference>
<accession>G9Y9R0</accession>
<dbReference type="HAMAP" id="MF_01486">
    <property type="entry name" value="RecC"/>
    <property type="match status" value="1"/>
</dbReference>
<dbReference type="Pfam" id="PF04257">
    <property type="entry name" value="Exonuc_V_gamma"/>
    <property type="match status" value="1"/>
</dbReference>
<dbReference type="GO" id="GO:0003677">
    <property type="term" value="F:DNA binding"/>
    <property type="evidence" value="ECO:0007669"/>
    <property type="project" value="UniProtKB-UniRule"/>
</dbReference>
<dbReference type="Gene3D" id="3.40.50.300">
    <property type="entry name" value="P-loop containing nucleotide triphosphate hydrolases"/>
    <property type="match status" value="2"/>
</dbReference>
<dbReference type="PIRSF" id="PIRSF000980">
    <property type="entry name" value="RecC"/>
    <property type="match status" value="1"/>
</dbReference>
<evidence type="ECO:0000256" key="9">
    <source>
        <dbReference type="ARBA" id="ARBA00023204"/>
    </source>
</evidence>
<evidence type="ECO:0000256" key="10">
    <source>
        <dbReference type="HAMAP-Rule" id="MF_01486"/>
    </source>
</evidence>
<dbReference type="InterPro" id="IPR013986">
    <property type="entry name" value="DExx_box_DNA_helicase_dom_sf"/>
</dbReference>
<dbReference type="PANTHER" id="PTHR30591:SF1">
    <property type="entry name" value="RECBCD ENZYME SUBUNIT RECC"/>
    <property type="match status" value="1"/>
</dbReference>
<dbReference type="PATRIC" id="fig|1002364.3.peg.3018"/>
<keyword evidence="6 10" id="KW-0269">Exonuclease</keyword>
<comment type="caution">
    <text evidence="12">The sequence shown here is derived from an EMBL/GenBank/DDBJ whole genome shotgun (WGS) entry which is preliminary data.</text>
</comment>
<dbReference type="GO" id="GO:0009338">
    <property type="term" value="C:exodeoxyribonuclease V complex"/>
    <property type="evidence" value="ECO:0007669"/>
    <property type="project" value="InterPro"/>
</dbReference>
<dbReference type="GO" id="GO:0003678">
    <property type="term" value="F:DNA helicase activity"/>
    <property type="evidence" value="ECO:0007669"/>
    <property type="project" value="UniProtKB-UniRule"/>
</dbReference>
<dbReference type="NCBIfam" id="NF008289">
    <property type="entry name" value="PRK11069.1"/>
    <property type="match status" value="1"/>
</dbReference>
<dbReference type="Pfam" id="PF17946">
    <property type="entry name" value="RecC_C"/>
    <property type="match status" value="1"/>
</dbReference>
<comment type="miscellaneous">
    <text evidence="10">In the RecBCD complex, RecB has a slow 3'-5' helicase, an exonuclease activity and loads RecA onto ssDNA, RecD has a fast 5'-3' helicase activity, while RecC stimulates the ATPase and processivity of the RecB helicase and contributes to recognition of the Chi site.</text>
</comment>
<dbReference type="EMBL" id="AGCI01000076">
    <property type="protein sequence ID" value="EHM40491.1"/>
    <property type="molecule type" value="Genomic_DNA"/>
</dbReference>
<keyword evidence="9 10" id="KW-0234">DNA repair</keyword>
<dbReference type="GO" id="GO:0008854">
    <property type="term" value="F:exodeoxyribonuclease V activity"/>
    <property type="evidence" value="ECO:0007669"/>
    <property type="project" value="InterPro"/>
</dbReference>
<evidence type="ECO:0000256" key="6">
    <source>
        <dbReference type="ARBA" id="ARBA00022839"/>
    </source>
</evidence>
<evidence type="ECO:0000259" key="11">
    <source>
        <dbReference type="Pfam" id="PF17946"/>
    </source>
</evidence>
<keyword evidence="8 10" id="KW-0238">DNA-binding</keyword>
<evidence type="ECO:0000256" key="8">
    <source>
        <dbReference type="ARBA" id="ARBA00023125"/>
    </source>
</evidence>
<dbReference type="InterPro" id="IPR041500">
    <property type="entry name" value="RecC_C"/>
</dbReference>
<evidence type="ECO:0000313" key="13">
    <source>
        <dbReference type="Proteomes" id="UP000005959"/>
    </source>
</evidence>
<dbReference type="GO" id="GO:0000724">
    <property type="term" value="P:double-strand break repair via homologous recombination"/>
    <property type="evidence" value="ECO:0007669"/>
    <property type="project" value="UniProtKB-UniRule"/>
</dbReference>
<comment type="similarity">
    <text evidence="10">Belongs to the RecC family.</text>
</comment>
<dbReference type="SUPFAM" id="SSF52980">
    <property type="entry name" value="Restriction endonuclease-like"/>
    <property type="match status" value="1"/>
</dbReference>
<sequence>MRIACIVGERMFTVYHSNQLDLLKQLIAALIEGQPLQNPFEQEVILVQSPGMAQWLQMELAKQFGIAANIEFPLPATFIWNLFTQVMPGIPKESAFSKDAMTWKLMWLLPKMLEQEAFAPLARYLSDDEDRRKHFQLAARVADLYDQYLVYRPEWLQIWERGEYVDGLDESQQWQAPLWVALKEYTAELKQPEWHRANLYEKFIQTLEQATECPQGLPKRVFICGIAALPPIYLDALKALGKHIDVHLMFTNPCRYYWGDIQDYAFLAKLQSRKRRHHIQRQQEISLFRDPQSASELFKPDGEQDLSNPLLASWGKLGRDHMYLLAQREPQEVHAFVDLTEDTLLTRIQRDLLELEDHSQIVDSPEHLNSSSGKRLLERGDRSISVNLCHSPQREVEVLHDRLLDLFAEDPSLTPRDVIVMVADIDSYTPFIQAVFGNAPRERYLPFAISDRSARQAHPVIQAFLTLLELPNSRFTSEHVLTLLEVPALAAHFGISEEGLRRLRHWVDESGIRWGLDDDNVRALDLPATGQHTWQFGLTRMLLGYAMDSRCGDWNGVLPYDESSGLIAELAGQLADLLMRLSVWRTRLSGEYRVQEWQPLCREILNEFFEQDSETEAVQVLIEQQWLKVIGYGISAEYPQAIPISILRDELTSRLDNERISQRFLAGPINFCTLMPMRSIPFKVVCLLGMNDGIYPRTIAPLGFDLMANKLQRGDRSRRDDDRYLFLEALLSAQERLYISYIGRSIQDNAPRYPSVLVSELMEYIAQSHHLPGDETLDVDSSAKRVMEYLQIQHPRVPFASENYAVGSESQSYAAEWLPAARRSGEAHQEFALALPLEEFSTITLDELIRFYRHPVRAFFQMRLGVNFVLEETELPDEEPFTLDNLSRYQLNSQLLNQLIDGDEAETLFRRFRSAGGLPYGAFGELYWEKQQEEMAEVAAKVREHRQAGRSIEIDYMLGGVRLTGWLQQVQDNGLVRWRPAILGAVDGMALWIEHLFYCFSGGEGESRCFGRQNSAWHFAPLSPKDAEKALLPLIEGYRQGRSCPLLLLPKTGWAWLSACFDKDSGMVDWDEQTQSKAQMKLLLAWQGDQRVMGEGSDPYIQRVMRTMDETKMREVQQWAEQYYLPIARNNLD</sequence>
<keyword evidence="5 10" id="KW-0347">Helicase</keyword>
<dbReference type="PANTHER" id="PTHR30591">
    <property type="entry name" value="RECBCD ENZYME SUBUNIT RECC"/>
    <property type="match status" value="1"/>
</dbReference>
<evidence type="ECO:0000256" key="3">
    <source>
        <dbReference type="ARBA" id="ARBA00022763"/>
    </source>
</evidence>
<evidence type="ECO:0000256" key="4">
    <source>
        <dbReference type="ARBA" id="ARBA00022801"/>
    </source>
</evidence>
<dbReference type="HOGENOM" id="CLU_007513_0_0_6"/>